<protein>
    <submittedName>
        <fullName evidence="2">Uncharacterized protein</fullName>
    </submittedName>
</protein>
<feature type="transmembrane region" description="Helical" evidence="1">
    <location>
        <begin position="82"/>
        <end position="106"/>
    </location>
</feature>
<evidence type="ECO:0000313" key="2">
    <source>
        <dbReference type="EMBL" id="PWE56824.1"/>
    </source>
</evidence>
<feature type="transmembrane region" description="Helical" evidence="1">
    <location>
        <begin position="141"/>
        <end position="158"/>
    </location>
</feature>
<dbReference type="AlphaFoldDB" id="A0A2U2DU41"/>
<sequence length="162" mass="18337">MRQRIASARPPLPGLLVGAVAWGLLMAAAALLGLYLRFRLQTAHLQELMLLYFAGGLLAWLVAVPVGRFLAFRRSPETRFAAFFLTLTCATILATAFLFAMQYRLFYSQWHQPFGTRIWVLQFLFTSASATYQFLVLGIRLYLPLGLVFLIAASVFLARRMR</sequence>
<keyword evidence="1" id="KW-1133">Transmembrane helix</keyword>
<evidence type="ECO:0000313" key="3">
    <source>
        <dbReference type="Proteomes" id="UP000245252"/>
    </source>
</evidence>
<feature type="transmembrane region" description="Helical" evidence="1">
    <location>
        <begin position="12"/>
        <end position="36"/>
    </location>
</feature>
<keyword evidence="3" id="KW-1185">Reference proteome</keyword>
<keyword evidence="1" id="KW-0812">Transmembrane</keyword>
<gene>
    <name evidence="2" type="ORF">DEM27_09165</name>
</gene>
<evidence type="ECO:0000256" key="1">
    <source>
        <dbReference type="SAM" id="Phobius"/>
    </source>
</evidence>
<organism evidence="2 3">
    <name type="scientific">Metarhizobium album</name>
    <dbReference type="NCBI Taxonomy" id="2182425"/>
    <lineage>
        <taxon>Bacteria</taxon>
        <taxon>Pseudomonadati</taxon>
        <taxon>Pseudomonadota</taxon>
        <taxon>Alphaproteobacteria</taxon>
        <taxon>Hyphomicrobiales</taxon>
        <taxon>Rhizobiaceae</taxon>
        <taxon>Metarhizobium</taxon>
    </lineage>
</organism>
<keyword evidence="1" id="KW-0472">Membrane</keyword>
<dbReference type="OrthoDB" id="8283003at2"/>
<feature type="transmembrane region" description="Helical" evidence="1">
    <location>
        <begin position="48"/>
        <end position="70"/>
    </location>
</feature>
<comment type="caution">
    <text evidence="2">The sequence shown here is derived from an EMBL/GenBank/DDBJ whole genome shotgun (WGS) entry which is preliminary data.</text>
</comment>
<name>A0A2U2DU41_9HYPH</name>
<accession>A0A2U2DU41</accession>
<dbReference type="EMBL" id="QFBC01000003">
    <property type="protein sequence ID" value="PWE56824.1"/>
    <property type="molecule type" value="Genomic_DNA"/>
</dbReference>
<reference evidence="2 3" key="1">
    <citation type="submission" date="2018-05" db="EMBL/GenBank/DDBJ databases">
        <title>The draft genome of strain NS-104.</title>
        <authorList>
            <person name="Hang P."/>
            <person name="Jiang J."/>
        </authorList>
    </citation>
    <scope>NUCLEOTIDE SEQUENCE [LARGE SCALE GENOMIC DNA]</scope>
    <source>
        <strain evidence="2 3">NS-104</strain>
    </source>
</reference>
<dbReference type="Proteomes" id="UP000245252">
    <property type="component" value="Unassembled WGS sequence"/>
</dbReference>
<proteinExistence type="predicted"/>